<dbReference type="RefSeq" id="XP_067515089.1">
    <property type="nucleotide sequence ID" value="XM_067658988.1"/>
</dbReference>
<dbReference type="GeneID" id="93611369"/>
<dbReference type="EMBL" id="CH476734">
    <property type="protein sequence ID" value="EIE79693.1"/>
    <property type="molecule type" value="Genomic_DNA"/>
</dbReference>
<protein>
    <submittedName>
        <fullName evidence="1">Uncharacterized protein</fullName>
    </submittedName>
</protein>
<dbReference type="Proteomes" id="UP000009138">
    <property type="component" value="Unassembled WGS sequence"/>
</dbReference>
<reference evidence="1 2" key="1">
    <citation type="journal article" date="2009" name="PLoS Genet.">
        <title>Genomic analysis of the basal lineage fungus Rhizopus oryzae reveals a whole-genome duplication.</title>
        <authorList>
            <person name="Ma L.-J."/>
            <person name="Ibrahim A.S."/>
            <person name="Skory C."/>
            <person name="Grabherr M.G."/>
            <person name="Burger G."/>
            <person name="Butler M."/>
            <person name="Elias M."/>
            <person name="Idnurm A."/>
            <person name="Lang B.F."/>
            <person name="Sone T."/>
            <person name="Abe A."/>
            <person name="Calvo S.E."/>
            <person name="Corrochano L.M."/>
            <person name="Engels R."/>
            <person name="Fu J."/>
            <person name="Hansberg W."/>
            <person name="Kim J.-M."/>
            <person name="Kodira C.D."/>
            <person name="Koehrsen M.J."/>
            <person name="Liu B."/>
            <person name="Miranda-Saavedra D."/>
            <person name="O'Leary S."/>
            <person name="Ortiz-Castellanos L."/>
            <person name="Poulter R."/>
            <person name="Rodriguez-Romero J."/>
            <person name="Ruiz-Herrera J."/>
            <person name="Shen Y.-Q."/>
            <person name="Zeng Q."/>
            <person name="Galagan J."/>
            <person name="Birren B.W."/>
            <person name="Cuomo C.A."/>
            <person name="Wickes B.L."/>
        </authorList>
    </citation>
    <scope>NUCLEOTIDE SEQUENCE [LARGE SCALE GENOMIC DNA]</scope>
    <source>
        <strain evidence="2">RA 99-880 / ATCC MYA-4621 / FGSC 9543 / NRRL 43880</strain>
    </source>
</reference>
<dbReference type="eggNOG" id="ENOG502RAZ8">
    <property type="taxonomic scope" value="Eukaryota"/>
</dbReference>
<dbReference type="InParanoid" id="I1BU13"/>
<accession>I1BU13</accession>
<dbReference type="VEuPathDB" id="FungiDB:RO3G_04398"/>
<proteinExistence type="predicted"/>
<gene>
    <name evidence="1" type="ORF">RO3G_04398</name>
</gene>
<organism evidence="1 2">
    <name type="scientific">Rhizopus delemar (strain RA 99-880 / ATCC MYA-4621 / FGSC 9543 / NRRL 43880)</name>
    <name type="common">Mucormycosis agent</name>
    <name type="synonym">Rhizopus arrhizus var. delemar</name>
    <dbReference type="NCBI Taxonomy" id="246409"/>
    <lineage>
        <taxon>Eukaryota</taxon>
        <taxon>Fungi</taxon>
        <taxon>Fungi incertae sedis</taxon>
        <taxon>Mucoromycota</taxon>
        <taxon>Mucoromycotina</taxon>
        <taxon>Mucoromycetes</taxon>
        <taxon>Mucorales</taxon>
        <taxon>Mucorineae</taxon>
        <taxon>Rhizopodaceae</taxon>
        <taxon>Rhizopus</taxon>
    </lineage>
</organism>
<sequence length="159" mass="18537">MKPKITVIQNLSLQNKPSYINRRELGCREIKCIETPNTLLEEDRTQLTETMKRQLNVRIMKAKSIKEFQTFGFFIYGFEIELYVMRFDKENGYQLYLSQNITLSTTSSSYSNLDITLGLLLAFKNIITASLSDDTDATEPYIYNKYVMLLKPTVEFVNE</sequence>
<evidence type="ECO:0000313" key="1">
    <source>
        <dbReference type="EMBL" id="EIE79693.1"/>
    </source>
</evidence>
<keyword evidence="2" id="KW-1185">Reference proteome</keyword>
<evidence type="ECO:0000313" key="2">
    <source>
        <dbReference type="Proteomes" id="UP000009138"/>
    </source>
</evidence>
<name>I1BU13_RHIO9</name>
<dbReference type="AlphaFoldDB" id="I1BU13"/>
<dbReference type="OMA" id="ANTTCTR"/>